<name>A0ABT3IS96_9BACT</name>
<evidence type="ECO:0000256" key="1">
    <source>
        <dbReference type="ARBA" id="ARBA00006484"/>
    </source>
</evidence>
<dbReference type="Pfam" id="PF13561">
    <property type="entry name" value="adh_short_C2"/>
    <property type="match status" value="1"/>
</dbReference>
<proteinExistence type="inferred from homology"/>
<keyword evidence="4" id="KW-1185">Reference proteome</keyword>
<dbReference type="PANTHER" id="PTHR43477:SF1">
    <property type="entry name" value="DIHYDROANTICAPSIN 7-DEHYDROGENASE"/>
    <property type="match status" value="1"/>
</dbReference>
<dbReference type="NCBIfam" id="NF005754">
    <property type="entry name" value="PRK07578.1"/>
    <property type="match status" value="1"/>
</dbReference>
<evidence type="ECO:0000313" key="3">
    <source>
        <dbReference type="EMBL" id="MCW3486857.1"/>
    </source>
</evidence>
<sequence>MKKKLLIIGAGGTIGRIITPAFAAQYDLITAGRNSGDIRADITSPAAVAQLFRKTGKIDACICTAGDSMGGSLHQVTDEQLQYGWEHKLLAQIRVVLTGQPYLHDQGSFTLISGKMGEEPAVNATGKAVVNGAVNSFVRAASLEMERGIRLNAVSPAKIETLVREDIIAAYLECVTGSKHGCIVRVGY</sequence>
<accession>A0ABT3IS96</accession>
<comment type="similarity">
    <text evidence="1">Belongs to the short-chain dehydrogenases/reductases (SDR) family.</text>
</comment>
<dbReference type="InterPro" id="IPR002347">
    <property type="entry name" value="SDR_fam"/>
</dbReference>
<protein>
    <submittedName>
        <fullName evidence="3">Short chain dehydrogenase</fullName>
    </submittedName>
</protein>
<dbReference type="RefSeq" id="WP_264733673.1">
    <property type="nucleotide sequence ID" value="NZ_JAPDNR010000001.1"/>
</dbReference>
<organism evidence="3 4">
    <name type="scientific">Chitinophaga nivalis</name>
    <dbReference type="NCBI Taxonomy" id="2991709"/>
    <lineage>
        <taxon>Bacteria</taxon>
        <taxon>Pseudomonadati</taxon>
        <taxon>Bacteroidota</taxon>
        <taxon>Chitinophagia</taxon>
        <taxon>Chitinophagales</taxon>
        <taxon>Chitinophagaceae</taxon>
        <taxon>Chitinophaga</taxon>
    </lineage>
</organism>
<keyword evidence="2" id="KW-0560">Oxidoreductase</keyword>
<reference evidence="3 4" key="1">
    <citation type="submission" date="2022-10" db="EMBL/GenBank/DDBJ databases">
        <title>Chitinophaga nivalis PC15 sp. nov., isolated from Pyeongchang county, South Korea.</title>
        <authorList>
            <person name="Trinh H.N."/>
        </authorList>
    </citation>
    <scope>NUCLEOTIDE SEQUENCE [LARGE SCALE GENOMIC DNA]</scope>
    <source>
        <strain evidence="3 4">PC14</strain>
    </source>
</reference>
<dbReference type="InterPro" id="IPR036291">
    <property type="entry name" value="NAD(P)-bd_dom_sf"/>
</dbReference>
<dbReference type="CDD" id="cd11731">
    <property type="entry name" value="Lin1944_like_SDR_c"/>
    <property type="match status" value="1"/>
</dbReference>
<evidence type="ECO:0000256" key="2">
    <source>
        <dbReference type="ARBA" id="ARBA00023002"/>
    </source>
</evidence>
<evidence type="ECO:0000313" key="4">
    <source>
        <dbReference type="Proteomes" id="UP001207742"/>
    </source>
</evidence>
<dbReference type="Proteomes" id="UP001207742">
    <property type="component" value="Unassembled WGS sequence"/>
</dbReference>
<dbReference type="EMBL" id="JAPDNS010000002">
    <property type="protein sequence ID" value="MCW3486857.1"/>
    <property type="molecule type" value="Genomic_DNA"/>
</dbReference>
<gene>
    <name evidence="3" type="ORF">OL497_23375</name>
</gene>
<dbReference type="InterPro" id="IPR051122">
    <property type="entry name" value="SDR_DHRS6-like"/>
</dbReference>
<dbReference type="Gene3D" id="3.40.50.720">
    <property type="entry name" value="NAD(P)-binding Rossmann-like Domain"/>
    <property type="match status" value="1"/>
</dbReference>
<dbReference type="PANTHER" id="PTHR43477">
    <property type="entry name" value="DIHYDROANTICAPSIN 7-DEHYDROGENASE"/>
    <property type="match status" value="1"/>
</dbReference>
<dbReference type="SUPFAM" id="SSF51735">
    <property type="entry name" value="NAD(P)-binding Rossmann-fold domains"/>
    <property type="match status" value="1"/>
</dbReference>
<comment type="caution">
    <text evidence="3">The sequence shown here is derived from an EMBL/GenBank/DDBJ whole genome shotgun (WGS) entry which is preliminary data.</text>
</comment>
<dbReference type="PRINTS" id="PR00081">
    <property type="entry name" value="GDHRDH"/>
</dbReference>